<dbReference type="PANTHER" id="PTHR24421">
    <property type="entry name" value="NITRATE/NITRITE SENSOR PROTEIN NARX-RELATED"/>
    <property type="match status" value="1"/>
</dbReference>
<dbReference type="PANTHER" id="PTHR24421:SF10">
    <property type="entry name" value="NITRATE_NITRITE SENSOR PROTEIN NARQ"/>
    <property type="match status" value="1"/>
</dbReference>
<dbReference type="GO" id="GO:0000160">
    <property type="term" value="P:phosphorelay signal transduction system"/>
    <property type="evidence" value="ECO:0007669"/>
    <property type="project" value="UniProtKB-KW"/>
</dbReference>
<name>A0A1Y1SF26_9GAMM</name>
<dbReference type="SMART" id="SM00387">
    <property type="entry name" value="HATPase_c"/>
    <property type="match status" value="1"/>
</dbReference>
<gene>
    <name evidence="8" type="ORF">ATO7_00275</name>
</gene>
<evidence type="ECO:0000259" key="7">
    <source>
        <dbReference type="SMART" id="SM00387"/>
    </source>
</evidence>
<keyword evidence="4 8" id="KW-0418">Kinase</keyword>
<evidence type="ECO:0000256" key="6">
    <source>
        <dbReference type="SAM" id="MobiDB-lite"/>
    </source>
</evidence>
<organism evidence="8 9">
    <name type="scientific">Oceanococcus atlanticus</name>
    <dbReference type="NCBI Taxonomy" id="1317117"/>
    <lineage>
        <taxon>Bacteria</taxon>
        <taxon>Pseudomonadati</taxon>
        <taxon>Pseudomonadota</taxon>
        <taxon>Gammaproteobacteria</taxon>
        <taxon>Chromatiales</taxon>
        <taxon>Oceanococcaceae</taxon>
        <taxon>Oceanococcus</taxon>
    </lineage>
</organism>
<proteinExistence type="predicted"/>
<dbReference type="CDD" id="cd16917">
    <property type="entry name" value="HATPase_UhpB-NarQ-NarX-like"/>
    <property type="match status" value="1"/>
</dbReference>
<dbReference type="EC" id="2.7.13.3" evidence="2"/>
<keyword evidence="5" id="KW-0902">Two-component regulatory system</keyword>
<sequence length="238" mass="25781">MSSAPVALFALLIGAVVGYLCGRRGRSTPPSPRLAESSPPDVAVTADAAEAERRRIYRDIHDDIGSKLLTLLHTLGDSAQADQVREIMQDLRDVVSRGHTVSGSLLEVLGQIRDETEQRLDIAGGVLLWDVSAEVPDPPLSERDALHLFRISREAVTNALRHGGAQQLRIRARCSGDRLLLDYTDDGPEPHTDAHSSHGAGTGNIRSRAEELHGRVNWTEGTLGGTKIVLEFPLPESP</sequence>
<evidence type="ECO:0000256" key="4">
    <source>
        <dbReference type="ARBA" id="ARBA00022777"/>
    </source>
</evidence>
<evidence type="ECO:0000313" key="8">
    <source>
        <dbReference type="EMBL" id="ORE88264.1"/>
    </source>
</evidence>
<evidence type="ECO:0000256" key="3">
    <source>
        <dbReference type="ARBA" id="ARBA00022679"/>
    </source>
</evidence>
<evidence type="ECO:0000256" key="1">
    <source>
        <dbReference type="ARBA" id="ARBA00000085"/>
    </source>
</evidence>
<dbReference type="Pfam" id="PF02518">
    <property type="entry name" value="HATPase_c"/>
    <property type="match status" value="1"/>
</dbReference>
<reference evidence="8 9" key="1">
    <citation type="submission" date="2013-04" db="EMBL/GenBank/DDBJ databases">
        <title>Oceanococcus atlanticus 22II-S10r2 Genome Sequencing.</title>
        <authorList>
            <person name="Lai Q."/>
            <person name="Li G."/>
            <person name="Shao Z."/>
        </authorList>
    </citation>
    <scope>NUCLEOTIDE SEQUENCE [LARGE SCALE GENOMIC DNA]</scope>
    <source>
        <strain evidence="8 9">22II-S10r2</strain>
    </source>
</reference>
<dbReference type="SUPFAM" id="SSF55874">
    <property type="entry name" value="ATPase domain of HSP90 chaperone/DNA topoisomerase II/histidine kinase"/>
    <property type="match status" value="1"/>
</dbReference>
<dbReference type="EMBL" id="AQQV01000001">
    <property type="protein sequence ID" value="ORE88264.1"/>
    <property type="molecule type" value="Genomic_DNA"/>
</dbReference>
<feature type="region of interest" description="Disordered" evidence="6">
    <location>
        <begin position="181"/>
        <end position="204"/>
    </location>
</feature>
<dbReference type="STRING" id="1317117.ATO7_00275"/>
<protein>
    <recommendedName>
        <fullName evidence="2">histidine kinase</fullName>
        <ecNumber evidence="2">2.7.13.3</ecNumber>
    </recommendedName>
</protein>
<dbReference type="Gene3D" id="3.30.565.10">
    <property type="entry name" value="Histidine kinase-like ATPase, C-terminal domain"/>
    <property type="match status" value="1"/>
</dbReference>
<dbReference type="GO" id="GO:0004673">
    <property type="term" value="F:protein histidine kinase activity"/>
    <property type="evidence" value="ECO:0007669"/>
    <property type="project" value="UniProtKB-EC"/>
</dbReference>
<evidence type="ECO:0000313" key="9">
    <source>
        <dbReference type="Proteomes" id="UP000192342"/>
    </source>
</evidence>
<feature type="domain" description="Histidine kinase/HSP90-like ATPase" evidence="7">
    <location>
        <begin position="143"/>
        <end position="236"/>
    </location>
</feature>
<evidence type="ECO:0000256" key="5">
    <source>
        <dbReference type="ARBA" id="ARBA00023012"/>
    </source>
</evidence>
<keyword evidence="9" id="KW-1185">Reference proteome</keyword>
<dbReference type="Proteomes" id="UP000192342">
    <property type="component" value="Unassembled WGS sequence"/>
</dbReference>
<evidence type="ECO:0000256" key="2">
    <source>
        <dbReference type="ARBA" id="ARBA00012438"/>
    </source>
</evidence>
<dbReference type="InterPro" id="IPR036890">
    <property type="entry name" value="HATPase_C_sf"/>
</dbReference>
<comment type="caution">
    <text evidence="8">The sequence shown here is derived from an EMBL/GenBank/DDBJ whole genome shotgun (WGS) entry which is preliminary data.</text>
</comment>
<dbReference type="InterPro" id="IPR003594">
    <property type="entry name" value="HATPase_dom"/>
</dbReference>
<dbReference type="AlphaFoldDB" id="A0A1Y1SF26"/>
<accession>A0A1Y1SF26</accession>
<comment type="catalytic activity">
    <reaction evidence="1">
        <text>ATP + protein L-histidine = ADP + protein N-phospho-L-histidine.</text>
        <dbReference type="EC" id="2.7.13.3"/>
    </reaction>
</comment>
<keyword evidence="3" id="KW-0808">Transferase</keyword>
<dbReference type="InterPro" id="IPR050482">
    <property type="entry name" value="Sensor_HK_TwoCompSys"/>
</dbReference>